<name>A0A5B9DCE7_9ARCH</name>
<dbReference type="RefSeq" id="WP_147663422.1">
    <property type="nucleotide sequence ID" value="NZ_CP042905.2"/>
</dbReference>
<sequence>MTFNSNTAYLQNWENFSLLGNLMKKYSLASLISIGVSIIGSIITFIVFLIPMIAIDYDSVDAIYAATIGMGGVAIFFTAIVGLISIYRFVTHIQFLIQLKNASQSTGDLNLNKVYKMDLWSIIASGLTLLIMIIGVIILSFLITSIGDMDPYSAMSLYFLSLLGFLFVILIAFAITIVFQILSVVAFEKWGQNIKATNFRNRNAINLVDGINFMKFGKIILIAAAPISIIFSYMGIIAFLGGTVMFQIGVMKTGKNIVEFFDGYGNYISTQGTASPQISNINTIQQPMETRPNPTLNPNSFGNPSSGNTTIKPQAQEFCPFCGSTVEDRNTIFCANCGRKLV</sequence>
<accession>A0A5B9DCE7</accession>
<evidence type="ECO:0000313" key="2">
    <source>
        <dbReference type="EMBL" id="QEE16547.1"/>
    </source>
</evidence>
<reference evidence="2 3" key="2">
    <citation type="journal article" date="2024" name="Int. J. Syst. Evol. Microbiol.">
        <title>Promethearchaeum syntrophicum gen. nov., sp. nov., an anaerobic, obligately syntrophic archaeon, the first isolate of the lineage 'Asgard' archaea, and proposal of the new archaeal phylum Promethearchaeota phyl. nov. and kingdom Promethearchaeati regn. nov.</title>
        <authorList>
            <person name="Imachi H."/>
            <person name="Nobu M.K."/>
            <person name="Kato S."/>
            <person name="Takaki Y."/>
            <person name="Miyazaki M."/>
            <person name="Miyata M."/>
            <person name="Ogawara M."/>
            <person name="Saito Y."/>
            <person name="Sakai S."/>
            <person name="Tahara Y.O."/>
            <person name="Takano Y."/>
            <person name="Tasumi E."/>
            <person name="Uematsu K."/>
            <person name="Yoshimura T."/>
            <person name="Itoh T."/>
            <person name="Ohkuma M."/>
            <person name="Takai K."/>
        </authorList>
    </citation>
    <scope>NUCLEOTIDE SEQUENCE [LARGE SCALE GENOMIC DNA]</scope>
    <source>
        <strain evidence="2 3">MK-D1</strain>
    </source>
</reference>
<dbReference type="EMBL" id="CP042905">
    <property type="protein sequence ID" value="QEE16547.1"/>
    <property type="molecule type" value="Genomic_DNA"/>
</dbReference>
<organism evidence="2 3">
    <name type="scientific">Promethearchaeum syntrophicum</name>
    <dbReference type="NCBI Taxonomy" id="2594042"/>
    <lineage>
        <taxon>Archaea</taxon>
        <taxon>Promethearchaeati</taxon>
        <taxon>Promethearchaeota</taxon>
        <taxon>Promethearchaeia</taxon>
        <taxon>Promethearchaeales</taxon>
        <taxon>Promethearchaeaceae</taxon>
        <taxon>Promethearchaeum</taxon>
    </lineage>
</organism>
<feature type="transmembrane region" description="Helical" evidence="1">
    <location>
        <begin position="62"/>
        <end position="87"/>
    </location>
</feature>
<keyword evidence="1" id="KW-0812">Transmembrane</keyword>
<evidence type="ECO:0000313" key="3">
    <source>
        <dbReference type="Proteomes" id="UP000321408"/>
    </source>
</evidence>
<dbReference type="Proteomes" id="UP000321408">
    <property type="component" value="Chromosome"/>
</dbReference>
<protein>
    <submittedName>
        <fullName evidence="2">Zinc ribbon domain-containing protein</fullName>
    </submittedName>
</protein>
<dbReference type="GeneID" id="41330365"/>
<feature type="transmembrane region" description="Helical" evidence="1">
    <location>
        <begin position="155"/>
        <end position="182"/>
    </location>
</feature>
<reference evidence="2 3" key="1">
    <citation type="journal article" date="2020" name="Nature">
        <title>Isolation of an archaeon at the prokaryote-eukaryote interface.</title>
        <authorList>
            <person name="Imachi H."/>
            <person name="Nobu M.K."/>
            <person name="Nakahara N."/>
            <person name="Morono Y."/>
            <person name="Ogawara M."/>
            <person name="Takaki Y."/>
            <person name="Takano Y."/>
            <person name="Uematsu K."/>
            <person name="Ikuta T."/>
            <person name="Ito M."/>
            <person name="Matsui Y."/>
            <person name="Miyazaki M."/>
            <person name="Murata K."/>
            <person name="Saito Y."/>
            <person name="Sakai S."/>
            <person name="Song C."/>
            <person name="Tasumi E."/>
            <person name="Yamanaka Y."/>
            <person name="Yamaguchi T."/>
            <person name="Kamagata Y."/>
            <person name="Tamaki H."/>
            <person name="Takai K."/>
        </authorList>
    </citation>
    <scope>NUCLEOTIDE SEQUENCE [LARGE SCALE GENOMIC DNA]</scope>
    <source>
        <strain evidence="2 3">MK-D1</strain>
    </source>
</reference>
<feature type="transmembrane region" description="Helical" evidence="1">
    <location>
        <begin position="119"/>
        <end position="143"/>
    </location>
</feature>
<keyword evidence="3" id="KW-1185">Reference proteome</keyword>
<dbReference type="KEGG" id="psyt:DSAG12_02377"/>
<keyword evidence="1" id="KW-1133">Transmembrane helix</keyword>
<gene>
    <name evidence="2" type="ORF">DSAG12_02377</name>
</gene>
<feature type="transmembrane region" description="Helical" evidence="1">
    <location>
        <begin position="26"/>
        <end position="50"/>
    </location>
</feature>
<dbReference type="AlphaFoldDB" id="A0A5B9DCE7"/>
<evidence type="ECO:0000256" key="1">
    <source>
        <dbReference type="SAM" id="Phobius"/>
    </source>
</evidence>
<feature type="transmembrane region" description="Helical" evidence="1">
    <location>
        <begin position="219"/>
        <end position="246"/>
    </location>
</feature>
<keyword evidence="1" id="KW-0472">Membrane</keyword>
<proteinExistence type="predicted"/>